<feature type="chain" id="PRO_5001999322" description="Aminopeptidase" evidence="6">
    <location>
        <begin position="21"/>
        <end position="379"/>
    </location>
</feature>
<sequence>MKKVLLSIVVVFAFAKAYYAQENTAGSYIFTDTIDLQATPVISQGVTGTCWSFSTSSFLESEIARLTGKMVDLSEMYTVRNTYPAKAENYVMRQGKAQFSEGGLAHDVINSVARYGLAPNGAYTGLTHTDTKHNHAEMVAVIHSMLDTYIDNPGRTLSKKWKTAVDKVLDVYLGENITNVSYDGKTYTPKEFANTMKIVPSDYVTLTSFTHQAFYKSFILNIPDNFSNGAMYNVPLDEFVSNIDNALSNGYTVTLDCDVSELSFSSKHGVAVIPDNESNKKLALLGPEQEKTITQKYRQDEFENYNTTDDHLMHITGKATDQNGKVYYKVKNSWGTDSGRTKYDGYIYMSVPYIRLKAISVLMHKEGLDRATSKKMSKN</sequence>
<evidence type="ECO:0000256" key="6">
    <source>
        <dbReference type="SAM" id="SignalP"/>
    </source>
</evidence>
<gene>
    <name evidence="8" type="ORF">NV36_13570</name>
</gene>
<evidence type="ECO:0000256" key="1">
    <source>
        <dbReference type="ARBA" id="ARBA00022670"/>
    </source>
</evidence>
<evidence type="ECO:0000313" key="8">
    <source>
        <dbReference type="EMBL" id="KGO07766.1"/>
    </source>
</evidence>
<dbReference type="GO" id="GO:0005737">
    <property type="term" value="C:cytoplasm"/>
    <property type="evidence" value="ECO:0007669"/>
    <property type="project" value="TreeGrafter"/>
</dbReference>
<proteinExistence type="inferred from homology"/>
<dbReference type="RefSeq" id="WP_035328182.1">
    <property type="nucleotide sequence ID" value="NZ_CP015125.1"/>
</dbReference>
<evidence type="ECO:0000313" key="9">
    <source>
        <dbReference type="Proteomes" id="UP000030140"/>
    </source>
</evidence>
<name>A0A0A2GZK8_9FLAO</name>
<feature type="active site" evidence="5">
    <location>
        <position position="311"/>
    </location>
</feature>
<feature type="active site" evidence="5">
    <location>
        <position position="332"/>
    </location>
</feature>
<dbReference type="Pfam" id="PF00112">
    <property type="entry name" value="Peptidase_C1"/>
    <property type="match status" value="1"/>
</dbReference>
<organism evidence="8 9">
    <name type="scientific">Dokdonia donghaensis DSW-1</name>
    <dbReference type="NCBI Taxonomy" id="1300343"/>
    <lineage>
        <taxon>Bacteria</taxon>
        <taxon>Pseudomonadati</taxon>
        <taxon>Bacteroidota</taxon>
        <taxon>Flavobacteriia</taxon>
        <taxon>Flavobacteriales</taxon>
        <taxon>Flavobacteriaceae</taxon>
        <taxon>Dokdonia</taxon>
    </lineage>
</organism>
<dbReference type="AlphaFoldDB" id="A0A0A2GZK8"/>
<comment type="similarity">
    <text evidence="4">Belongs to the peptidase C1 family.</text>
</comment>
<dbReference type="InterPro" id="IPR004134">
    <property type="entry name" value="Peptidase_C1B"/>
</dbReference>
<dbReference type="OrthoDB" id="9814054at2"/>
<keyword evidence="3 4" id="KW-0788">Thiol protease</keyword>
<dbReference type="Proteomes" id="UP000030140">
    <property type="component" value="Unassembled WGS sequence"/>
</dbReference>
<comment type="caution">
    <text evidence="8">The sequence shown here is derived from an EMBL/GenBank/DDBJ whole genome shotgun (WGS) entry which is preliminary data.</text>
</comment>
<dbReference type="Gene3D" id="3.90.70.10">
    <property type="entry name" value="Cysteine proteinases"/>
    <property type="match status" value="1"/>
</dbReference>
<evidence type="ECO:0000256" key="3">
    <source>
        <dbReference type="ARBA" id="ARBA00022807"/>
    </source>
</evidence>
<dbReference type="Pfam" id="PF03051">
    <property type="entry name" value="Peptidase_C1_2"/>
    <property type="match status" value="1"/>
</dbReference>
<dbReference type="PIRSF" id="PIRSF005700">
    <property type="entry name" value="PepC"/>
    <property type="match status" value="1"/>
</dbReference>
<dbReference type="GO" id="GO:0070005">
    <property type="term" value="F:cysteine-type aminopeptidase activity"/>
    <property type="evidence" value="ECO:0007669"/>
    <property type="project" value="InterPro"/>
</dbReference>
<dbReference type="GO" id="GO:0043418">
    <property type="term" value="P:homocysteine catabolic process"/>
    <property type="evidence" value="ECO:0007669"/>
    <property type="project" value="TreeGrafter"/>
</dbReference>
<feature type="active site" evidence="5">
    <location>
        <position position="50"/>
    </location>
</feature>
<dbReference type="GO" id="GO:0009636">
    <property type="term" value="P:response to toxic substance"/>
    <property type="evidence" value="ECO:0007669"/>
    <property type="project" value="TreeGrafter"/>
</dbReference>
<dbReference type="PANTHER" id="PTHR10363">
    <property type="entry name" value="BLEOMYCIN HYDROLASE"/>
    <property type="match status" value="1"/>
</dbReference>
<keyword evidence="1 4" id="KW-0645">Protease</keyword>
<dbReference type="InterPro" id="IPR000668">
    <property type="entry name" value="Peptidase_C1A_C"/>
</dbReference>
<accession>A0A0A2GZK8</accession>
<feature type="signal peptide" evidence="6">
    <location>
        <begin position="1"/>
        <end position="20"/>
    </location>
</feature>
<keyword evidence="2 4" id="KW-0378">Hydrolase</keyword>
<dbReference type="GO" id="GO:0006508">
    <property type="term" value="P:proteolysis"/>
    <property type="evidence" value="ECO:0007669"/>
    <property type="project" value="UniProtKB-KW"/>
</dbReference>
<dbReference type="InterPro" id="IPR000169">
    <property type="entry name" value="Pept_cys_AS"/>
</dbReference>
<keyword evidence="6" id="KW-0732">Signal</keyword>
<keyword evidence="4 8" id="KW-0031">Aminopeptidase</keyword>
<dbReference type="PANTHER" id="PTHR10363:SF2">
    <property type="entry name" value="BLEOMYCIN HYDROLASE"/>
    <property type="match status" value="1"/>
</dbReference>
<feature type="domain" description="Peptidase C1A papain C-terminal" evidence="7">
    <location>
        <begin position="38"/>
        <end position="123"/>
    </location>
</feature>
<reference evidence="8 9" key="1">
    <citation type="submission" date="2014-10" db="EMBL/GenBank/DDBJ databases">
        <title>Draft genome sequence of the proteorhodopsin-containing marine bacterium Dokdonia donghaensis.</title>
        <authorList>
            <person name="Gomez-Consarnau L."/>
            <person name="Gonzalez J.M."/>
            <person name="Riedel T."/>
            <person name="Jaenicke S."/>
            <person name="Wagner-Doebler I."/>
            <person name="Fuhrman J.A."/>
        </authorList>
    </citation>
    <scope>NUCLEOTIDE SEQUENCE [LARGE SCALE GENOMIC DNA]</scope>
    <source>
        <strain evidence="8 9">DSW-1</strain>
    </source>
</reference>
<dbReference type="SUPFAM" id="SSF54001">
    <property type="entry name" value="Cysteine proteinases"/>
    <property type="match status" value="1"/>
</dbReference>
<evidence type="ECO:0000256" key="5">
    <source>
        <dbReference type="PIRSR" id="PIRSR005700-1"/>
    </source>
</evidence>
<evidence type="ECO:0000256" key="4">
    <source>
        <dbReference type="PIRNR" id="PIRNR005700"/>
    </source>
</evidence>
<dbReference type="InterPro" id="IPR038765">
    <property type="entry name" value="Papain-like_cys_pep_sf"/>
</dbReference>
<evidence type="ECO:0000256" key="2">
    <source>
        <dbReference type="ARBA" id="ARBA00022801"/>
    </source>
</evidence>
<dbReference type="EMBL" id="JSAQ01000001">
    <property type="protein sequence ID" value="KGO07766.1"/>
    <property type="molecule type" value="Genomic_DNA"/>
</dbReference>
<protein>
    <recommendedName>
        <fullName evidence="4">Aminopeptidase</fullName>
    </recommendedName>
</protein>
<keyword evidence="9" id="KW-1185">Reference proteome</keyword>
<dbReference type="PROSITE" id="PS00139">
    <property type="entry name" value="THIOL_PROTEASE_CYS"/>
    <property type="match status" value="1"/>
</dbReference>
<evidence type="ECO:0000259" key="7">
    <source>
        <dbReference type="Pfam" id="PF00112"/>
    </source>
</evidence>